<evidence type="ECO:0000313" key="2">
    <source>
        <dbReference type="Proteomes" id="UP001244297"/>
    </source>
</evidence>
<organism evidence="1 2">
    <name type="scientific">Methylobacterium longum</name>
    <dbReference type="NCBI Taxonomy" id="767694"/>
    <lineage>
        <taxon>Bacteria</taxon>
        <taxon>Pseudomonadati</taxon>
        <taxon>Pseudomonadota</taxon>
        <taxon>Alphaproteobacteria</taxon>
        <taxon>Hyphomicrobiales</taxon>
        <taxon>Methylobacteriaceae</taxon>
        <taxon>Methylobacterium</taxon>
    </lineage>
</organism>
<accession>A0ABT8AIR0</accession>
<dbReference type="EMBL" id="JAUFPT010000002">
    <property type="protein sequence ID" value="MDN3569264.1"/>
    <property type="molecule type" value="Genomic_DNA"/>
</dbReference>
<dbReference type="RefSeq" id="WP_238292335.1">
    <property type="nucleotide sequence ID" value="NZ_BPQS01000053.1"/>
</dbReference>
<name>A0ABT8AIR0_9HYPH</name>
<proteinExistence type="predicted"/>
<protein>
    <submittedName>
        <fullName evidence="1">Uncharacterized protein</fullName>
    </submittedName>
</protein>
<comment type="caution">
    <text evidence="1">The sequence shown here is derived from an EMBL/GenBank/DDBJ whole genome shotgun (WGS) entry which is preliminary data.</text>
</comment>
<gene>
    <name evidence="1" type="ORF">QWZ18_01335</name>
</gene>
<reference evidence="2" key="1">
    <citation type="journal article" date="2019" name="Int. J. Syst. Evol. Microbiol.">
        <title>The Global Catalogue of Microorganisms (GCM) 10K type strain sequencing project: providing services to taxonomists for standard genome sequencing and annotation.</title>
        <authorList>
            <consortium name="The Broad Institute Genomics Platform"/>
            <consortium name="The Broad Institute Genome Sequencing Center for Infectious Disease"/>
            <person name="Wu L."/>
            <person name="Ma J."/>
        </authorList>
    </citation>
    <scope>NUCLEOTIDE SEQUENCE [LARGE SCALE GENOMIC DNA]</scope>
    <source>
        <strain evidence="2">CECT 7806</strain>
    </source>
</reference>
<sequence length="116" mass="12648">MPINLQAPMGRTVDLDSLPPQIVPVVRSWVAAVEAASRRMGDELRVTAEDAIASLRGRIVMTAPLEATLIKSNLATLVLANKLDRRATLPSKERTEALTALNALIVELRNAKPKER</sequence>
<keyword evidence="2" id="KW-1185">Reference proteome</keyword>
<evidence type="ECO:0000313" key="1">
    <source>
        <dbReference type="EMBL" id="MDN3569264.1"/>
    </source>
</evidence>
<dbReference type="Proteomes" id="UP001244297">
    <property type="component" value="Unassembled WGS sequence"/>
</dbReference>